<evidence type="ECO:0000313" key="1">
    <source>
        <dbReference type="EMBL" id="KDN94831.1"/>
    </source>
</evidence>
<accession>A0A066ZWV0</accession>
<name>A0A066ZWV0_HYDMR</name>
<reference evidence="1 2" key="1">
    <citation type="submission" date="2014-04" db="EMBL/GenBank/DDBJ databases">
        <title>Draft genome sequence of Hydrogenovibrio marinus MH-110, a model organism for aerobic H2 metabolism.</title>
        <authorList>
            <person name="Cha H.J."/>
            <person name="Jo B.H."/>
            <person name="Hwang B.H."/>
        </authorList>
    </citation>
    <scope>NUCLEOTIDE SEQUENCE [LARGE SCALE GENOMIC DNA]</scope>
    <source>
        <strain evidence="1 2">MH-110</strain>
    </source>
</reference>
<evidence type="ECO:0000313" key="2">
    <source>
        <dbReference type="Proteomes" id="UP000027341"/>
    </source>
</evidence>
<protein>
    <submittedName>
        <fullName evidence="1">Uncharacterized protein</fullName>
    </submittedName>
</protein>
<organism evidence="1 2">
    <name type="scientific">Hydrogenovibrio marinus</name>
    <dbReference type="NCBI Taxonomy" id="28885"/>
    <lineage>
        <taxon>Bacteria</taxon>
        <taxon>Pseudomonadati</taxon>
        <taxon>Pseudomonadota</taxon>
        <taxon>Gammaproteobacteria</taxon>
        <taxon>Thiotrichales</taxon>
        <taxon>Piscirickettsiaceae</taxon>
        <taxon>Hydrogenovibrio</taxon>
    </lineage>
</organism>
<sequence length="68" mass="7690">MSQQILSIHAIESHLEMLKNKQSELKNIKFSDLRDLNQALPIIADLYDLTGQIKAFNAILNGIPTIQE</sequence>
<dbReference type="AlphaFoldDB" id="A0A066ZWV0"/>
<dbReference type="EMBL" id="JMIU01000001">
    <property type="protein sequence ID" value="KDN94831.1"/>
    <property type="molecule type" value="Genomic_DNA"/>
</dbReference>
<dbReference type="Proteomes" id="UP000027341">
    <property type="component" value="Unassembled WGS sequence"/>
</dbReference>
<dbReference type="STRING" id="28885.EI16_00510"/>
<dbReference type="RefSeq" id="WP_029908337.1">
    <property type="nucleotide sequence ID" value="NZ_AP020335.1"/>
</dbReference>
<proteinExistence type="predicted"/>
<comment type="caution">
    <text evidence="1">The sequence shown here is derived from an EMBL/GenBank/DDBJ whole genome shotgun (WGS) entry which is preliminary data.</text>
</comment>
<keyword evidence="2" id="KW-1185">Reference proteome</keyword>
<gene>
    <name evidence="1" type="ORF">EI16_00510</name>
</gene>